<sequence>MDNILIALLIFILVFAMALYYLVFIKKERYLLPGTVGGIIFIIFVLVPIIIIVLYFQFTASSKLQALGFTPHPNLTSSMGIASGQGDKPIWVFSYSDHDENIIDFYRVQKNSVGWILDHEEANKLVFLKDNKKMNITSDNKTIVFSLSEVNERLK</sequence>
<organism evidence="2 3">
    <name type="scientific">Rheinheimera salexigens</name>
    <dbReference type="NCBI Taxonomy" id="1628148"/>
    <lineage>
        <taxon>Bacteria</taxon>
        <taxon>Pseudomonadati</taxon>
        <taxon>Pseudomonadota</taxon>
        <taxon>Gammaproteobacteria</taxon>
        <taxon>Chromatiales</taxon>
        <taxon>Chromatiaceae</taxon>
        <taxon>Rheinheimera</taxon>
    </lineage>
</organism>
<evidence type="ECO:0000256" key="1">
    <source>
        <dbReference type="SAM" id="Phobius"/>
    </source>
</evidence>
<evidence type="ECO:0000313" key="3">
    <source>
        <dbReference type="Proteomes" id="UP000242258"/>
    </source>
</evidence>
<keyword evidence="1" id="KW-0812">Transmembrane</keyword>
<comment type="caution">
    <text evidence="2">The sequence shown here is derived from an EMBL/GenBank/DDBJ whole genome shotgun (WGS) entry which is preliminary data.</text>
</comment>
<protein>
    <submittedName>
        <fullName evidence="2">Uncharacterized protein</fullName>
    </submittedName>
</protein>
<gene>
    <name evidence="2" type="ORF">BI198_13535</name>
</gene>
<evidence type="ECO:0000313" key="2">
    <source>
        <dbReference type="EMBL" id="OEY70474.1"/>
    </source>
</evidence>
<dbReference type="EMBL" id="MKEK01000001">
    <property type="protein sequence ID" value="OEY70474.1"/>
    <property type="molecule type" value="Genomic_DNA"/>
</dbReference>
<dbReference type="RefSeq" id="WP_070050028.1">
    <property type="nucleotide sequence ID" value="NZ_CBCSDO010000009.1"/>
</dbReference>
<dbReference type="AlphaFoldDB" id="A0A1E7Q8G6"/>
<proteinExistence type="predicted"/>
<feature type="transmembrane region" description="Helical" evidence="1">
    <location>
        <begin position="6"/>
        <end position="23"/>
    </location>
</feature>
<dbReference type="Proteomes" id="UP000242258">
    <property type="component" value="Unassembled WGS sequence"/>
</dbReference>
<keyword evidence="1" id="KW-0472">Membrane</keyword>
<keyword evidence="1" id="KW-1133">Transmembrane helix</keyword>
<name>A0A1E7Q8G6_9GAMM</name>
<accession>A0A1E7Q8G6</accession>
<keyword evidence="3" id="KW-1185">Reference proteome</keyword>
<feature type="transmembrane region" description="Helical" evidence="1">
    <location>
        <begin position="30"/>
        <end position="56"/>
    </location>
</feature>
<dbReference type="STRING" id="1628148.BI198_13535"/>
<reference evidence="3" key="1">
    <citation type="submission" date="2016-09" db="EMBL/GenBank/DDBJ databases">
        <authorList>
            <person name="Wan X."/>
            <person name="Hou S."/>
        </authorList>
    </citation>
    <scope>NUCLEOTIDE SEQUENCE [LARGE SCALE GENOMIC DNA]</scope>
    <source>
        <strain evidence="3">KH87</strain>
    </source>
</reference>